<dbReference type="Proteomes" id="UP001396334">
    <property type="component" value="Unassembled WGS sequence"/>
</dbReference>
<proteinExistence type="predicted"/>
<organism evidence="2 3">
    <name type="scientific">Hibiscus sabdariffa</name>
    <name type="common">roselle</name>
    <dbReference type="NCBI Taxonomy" id="183260"/>
    <lineage>
        <taxon>Eukaryota</taxon>
        <taxon>Viridiplantae</taxon>
        <taxon>Streptophyta</taxon>
        <taxon>Embryophyta</taxon>
        <taxon>Tracheophyta</taxon>
        <taxon>Spermatophyta</taxon>
        <taxon>Magnoliopsida</taxon>
        <taxon>eudicotyledons</taxon>
        <taxon>Gunneridae</taxon>
        <taxon>Pentapetalae</taxon>
        <taxon>rosids</taxon>
        <taxon>malvids</taxon>
        <taxon>Malvales</taxon>
        <taxon>Malvaceae</taxon>
        <taxon>Malvoideae</taxon>
        <taxon>Hibiscus</taxon>
    </lineage>
</organism>
<feature type="region of interest" description="Disordered" evidence="1">
    <location>
        <begin position="1"/>
        <end position="28"/>
    </location>
</feature>
<protein>
    <submittedName>
        <fullName evidence="2">Uncharacterized protein</fullName>
    </submittedName>
</protein>
<gene>
    <name evidence="2" type="ORF">V6N11_072319</name>
</gene>
<feature type="compositionally biased region" description="Basic and acidic residues" evidence="1">
    <location>
        <begin position="8"/>
        <end position="27"/>
    </location>
</feature>
<name>A0ABR2U2P1_9ROSI</name>
<feature type="compositionally biased region" description="Polar residues" evidence="1">
    <location>
        <begin position="122"/>
        <end position="131"/>
    </location>
</feature>
<evidence type="ECO:0000256" key="1">
    <source>
        <dbReference type="SAM" id="MobiDB-lite"/>
    </source>
</evidence>
<keyword evidence="3" id="KW-1185">Reference proteome</keyword>
<sequence length="190" mass="20811">MPVPLVVTEEHSDPVATSEDHGEQQHDDYEESFQNEQGVLITTNSHDASTSLPVETRSVVVNEHAGLLPRVEHIDPASLEPTSEGVPLQPFPMTAADGSVAAAEPLTFGNNSADRFVSTQQGVANDTGESSHSNKHPMMTRKKSDQVLEDSAWEVSSPRRFWLVLVQEDSSLLNSWPVTAKPQLVQFFPI</sequence>
<reference evidence="2 3" key="1">
    <citation type="journal article" date="2024" name="G3 (Bethesda)">
        <title>Genome assembly of Hibiscus sabdariffa L. provides insights into metabolisms of medicinal natural products.</title>
        <authorList>
            <person name="Kim T."/>
        </authorList>
    </citation>
    <scope>NUCLEOTIDE SEQUENCE [LARGE SCALE GENOMIC DNA]</scope>
    <source>
        <strain evidence="2">TK-2024</strain>
        <tissue evidence="2">Old leaves</tissue>
    </source>
</reference>
<evidence type="ECO:0000313" key="3">
    <source>
        <dbReference type="Proteomes" id="UP001396334"/>
    </source>
</evidence>
<comment type="caution">
    <text evidence="2">The sequence shown here is derived from an EMBL/GenBank/DDBJ whole genome shotgun (WGS) entry which is preliminary data.</text>
</comment>
<dbReference type="EMBL" id="JBBPBN010000003">
    <property type="protein sequence ID" value="KAK9043996.1"/>
    <property type="molecule type" value="Genomic_DNA"/>
</dbReference>
<accession>A0ABR2U2P1</accession>
<feature type="region of interest" description="Disordered" evidence="1">
    <location>
        <begin position="122"/>
        <end position="141"/>
    </location>
</feature>
<evidence type="ECO:0000313" key="2">
    <source>
        <dbReference type="EMBL" id="KAK9043996.1"/>
    </source>
</evidence>